<dbReference type="Pfam" id="PF05000">
    <property type="entry name" value="RNA_pol_Rpb1_4"/>
    <property type="match status" value="1"/>
</dbReference>
<comment type="function">
    <text evidence="13">DNA-dependent RNA polymerase catalyzes the transcription of DNA into RNA using the four ribonucleoside triphosphates as substrates. Largest and catalytic core component of RNA polymerase III which synthesizes small RNAs, such as 5S rRNA and tRNAs. Forms the polymerase active center together with the second largest subunit. A single-stranded DNA template strand of the promoter is positioned within the central active site cleft of Pol III. A bridging helix emanates from RPC1 and crosses the cleft near the catalytic site and is thought to promote translocation of Pol III by acting as a ratchet that moves the RNA-DNA hybrid through the active site by switching from straight to bent conformations at each step of nucleotide addition.</text>
</comment>
<keyword evidence="7" id="KW-0479">Metal-binding</keyword>
<dbReference type="FunFam" id="1.10.274.100:FF:000005">
    <property type="entry name" value="DNA-directed RNA polymerase subunit"/>
    <property type="match status" value="1"/>
</dbReference>
<evidence type="ECO:0000256" key="1">
    <source>
        <dbReference type="ARBA" id="ARBA00004123"/>
    </source>
</evidence>
<protein>
    <recommendedName>
        <fullName evidence="14">DNA-directed RNA polymerase subunit</fullName>
        <ecNumber evidence="14">2.7.7.6</ecNumber>
    </recommendedName>
</protein>
<dbReference type="EMBL" id="JAAMPI010000008">
    <property type="protein sequence ID" value="KAF4637840.1"/>
    <property type="molecule type" value="Genomic_DNA"/>
</dbReference>
<feature type="compositionally biased region" description="Polar residues" evidence="15">
    <location>
        <begin position="363"/>
        <end position="373"/>
    </location>
</feature>
<keyword evidence="6 14" id="KW-0548">Nucleotidyltransferase</keyword>
<dbReference type="EC" id="2.7.7.6" evidence="14"/>
<dbReference type="InterPro" id="IPR023214">
    <property type="entry name" value="HAD_sf"/>
</dbReference>
<evidence type="ECO:0000256" key="2">
    <source>
        <dbReference type="ARBA" id="ARBA00006460"/>
    </source>
</evidence>
<comment type="catalytic activity">
    <reaction evidence="12 14">
        <text>RNA(n) + a ribonucleoside 5'-triphosphate = RNA(n+1) + diphosphate</text>
        <dbReference type="Rhea" id="RHEA:21248"/>
        <dbReference type="Rhea" id="RHEA-COMP:14527"/>
        <dbReference type="Rhea" id="RHEA-COMP:17342"/>
        <dbReference type="ChEBI" id="CHEBI:33019"/>
        <dbReference type="ChEBI" id="CHEBI:61557"/>
        <dbReference type="ChEBI" id="CHEBI:140395"/>
        <dbReference type="EC" id="2.7.7.6"/>
    </reaction>
</comment>
<evidence type="ECO:0000313" key="17">
    <source>
        <dbReference type="EMBL" id="KAF4637840.1"/>
    </source>
</evidence>
<dbReference type="Gene3D" id="1.10.150.390">
    <property type="match status" value="1"/>
</dbReference>
<dbReference type="Gene3D" id="3.30.1490.180">
    <property type="entry name" value="RNA polymerase ii"/>
    <property type="match status" value="1"/>
</dbReference>
<comment type="similarity">
    <text evidence="2 14">Belongs to the RNA polymerase beta' chain family.</text>
</comment>
<dbReference type="Gene3D" id="4.10.860.120">
    <property type="entry name" value="RNA polymerase II, clamp domain"/>
    <property type="match status" value="1"/>
</dbReference>
<dbReference type="Gene3D" id="6.20.50.80">
    <property type="match status" value="1"/>
</dbReference>
<dbReference type="FunFam" id="4.10.860.120:FF:000004">
    <property type="entry name" value="DNA-directed RNA polymerase subunit"/>
    <property type="match status" value="1"/>
</dbReference>
<evidence type="ECO:0000256" key="4">
    <source>
        <dbReference type="ARBA" id="ARBA00022478"/>
    </source>
</evidence>
<dbReference type="Gene3D" id="3.40.50.1000">
    <property type="entry name" value="HAD superfamily/HAD-like"/>
    <property type="match status" value="1"/>
</dbReference>
<feature type="compositionally biased region" description="Basic and acidic residues" evidence="15">
    <location>
        <begin position="139"/>
        <end position="153"/>
    </location>
</feature>
<feature type="compositionally biased region" description="Basic and acidic residues" evidence="15">
    <location>
        <begin position="304"/>
        <end position="316"/>
    </location>
</feature>
<dbReference type="CDD" id="cd02736">
    <property type="entry name" value="RNAP_III_Rpc1_C"/>
    <property type="match status" value="1"/>
</dbReference>
<feature type="compositionally biased region" description="Basic and acidic residues" evidence="15">
    <location>
        <begin position="1627"/>
        <end position="1643"/>
    </location>
</feature>
<dbReference type="Pfam" id="PF04998">
    <property type="entry name" value="RNA_pol_Rpb1_5"/>
    <property type="match status" value="1"/>
</dbReference>
<dbReference type="InterPro" id="IPR007081">
    <property type="entry name" value="RNA_pol_Rpb1_5"/>
</dbReference>
<keyword evidence="5 14" id="KW-0808">Transferase</keyword>
<dbReference type="CDD" id="cd07521">
    <property type="entry name" value="HAD_FCP1-like"/>
    <property type="match status" value="1"/>
</dbReference>
<reference evidence="17 18" key="1">
    <citation type="submission" date="2020-03" db="EMBL/GenBank/DDBJ databases">
        <title>Draft Genome Sequence of Cudoniella acicularis.</title>
        <authorList>
            <person name="Buettner E."/>
            <person name="Kellner H."/>
        </authorList>
    </citation>
    <scope>NUCLEOTIDE SEQUENCE [LARGE SCALE GENOMIC DNA]</scope>
    <source>
        <strain evidence="17 18">DSM 108380</strain>
    </source>
</reference>
<dbReference type="SMART" id="SM00577">
    <property type="entry name" value="CPDc"/>
    <property type="match status" value="1"/>
</dbReference>
<evidence type="ECO:0000256" key="12">
    <source>
        <dbReference type="ARBA" id="ARBA00048552"/>
    </source>
</evidence>
<feature type="region of interest" description="Disordered" evidence="15">
    <location>
        <begin position="1619"/>
        <end position="1643"/>
    </location>
</feature>
<dbReference type="InterPro" id="IPR036412">
    <property type="entry name" value="HAD-like_sf"/>
</dbReference>
<dbReference type="SMART" id="SM00663">
    <property type="entry name" value="RPOLA_N"/>
    <property type="match status" value="1"/>
</dbReference>
<evidence type="ECO:0000256" key="10">
    <source>
        <dbReference type="ARBA" id="ARBA00023163"/>
    </source>
</evidence>
<comment type="subunit">
    <text evidence="3">Component of the RNA polymerase III (Pol III) complex consisting of 17 subunits.</text>
</comment>
<name>A0A8H4RZ76_9HELO</name>
<dbReference type="Gene3D" id="2.40.40.20">
    <property type="match status" value="1"/>
</dbReference>
<evidence type="ECO:0000256" key="14">
    <source>
        <dbReference type="RuleBase" id="RU004279"/>
    </source>
</evidence>
<evidence type="ECO:0000256" key="5">
    <source>
        <dbReference type="ARBA" id="ARBA00022679"/>
    </source>
</evidence>
<evidence type="ECO:0000259" key="16">
    <source>
        <dbReference type="PROSITE" id="PS50969"/>
    </source>
</evidence>
<accession>A0A8H4RZ76</accession>
<dbReference type="Gene3D" id="1.10.274.100">
    <property type="entry name" value="RNA polymerase Rpb1, domain 3"/>
    <property type="match status" value="1"/>
</dbReference>
<dbReference type="FunFam" id="2.40.40.20:FF:000019">
    <property type="entry name" value="DNA-directed RNA polymerase II subunit RPB1"/>
    <property type="match status" value="1"/>
</dbReference>
<dbReference type="FunFam" id="3.40.50.1000:FF:000089">
    <property type="entry name" value="NIF domain protein"/>
    <property type="match status" value="1"/>
</dbReference>
<dbReference type="NCBIfam" id="NF006336">
    <property type="entry name" value="PRK08566.1"/>
    <property type="match status" value="1"/>
</dbReference>
<dbReference type="Gene3D" id="1.10.132.30">
    <property type="match status" value="1"/>
</dbReference>
<dbReference type="GO" id="GO:0003899">
    <property type="term" value="F:DNA-directed RNA polymerase activity"/>
    <property type="evidence" value="ECO:0007669"/>
    <property type="project" value="UniProtKB-EC"/>
</dbReference>
<dbReference type="InterPro" id="IPR007080">
    <property type="entry name" value="RNA_pol_Rpb1_1"/>
</dbReference>
<feature type="domain" description="FCP1 homology" evidence="16">
    <location>
        <begin position="426"/>
        <end position="593"/>
    </location>
</feature>
<feature type="compositionally biased region" description="Low complexity" evidence="15">
    <location>
        <begin position="291"/>
        <end position="302"/>
    </location>
</feature>
<dbReference type="InterPro" id="IPR007083">
    <property type="entry name" value="RNA_pol_Rpb1_4"/>
</dbReference>
<dbReference type="InterPro" id="IPR035697">
    <property type="entry name" value="RNAP_III_RPC1_N"/>
</dbReference>
<dbReference type="GO" id="GO:0000428">
    <property type="term" value="C:DNA-directed RNA polymerase complex"/>
    <property type="evidence" value="ECO:0007669"/>
    <property type="project" value="UniProtKB-KW"/>
</dbReference>
<keyword evidence="10 14" id="KW-0804">Transcription</keyword>
<dbReference type="PANTHER" id="PTHR48446:SF1">
    <property type="entry name" value="DNA-DIRECTED RNA POLYMERASE SUBUNIT BETA' N-TERMINAL SECTION"/>
    <property type="match status" value="1"/>
</dbReference>
<dbReference type="NCBIfam" id="TIGR02251">
    <property type="entry name" value="HIF-SF_euk"/>
    <property type="match status" value="1"/>
</dbReference>
<dbReference type="Pfam" id="PF03031">
    <property type="entry name" value="NIF"/>
    <property type="match status" value="1"/>
</dbReference>
<keyword evidence="4 14" id="KW-0240">DNA-directed RNA polymerase</keyword>
<feature type="region of interest" description="Disordered" evidence="15">
    <location>
        <begin position="275"/>
        <end position="422"/>
    </location>
</feature>
<comment type="caution">
    <text evidence="17">The sequence shown here is derived from an EMBL/GenBank/DDBJ whole genome shotgun (WGS) entry which is preliminary data.</text>
</comment>
<dbReference type="InterPro" id="IPR042102">
    <property type="entry name" value="RNA_pol_Rpb1_3_sf"/>
</dbReference>
<feature type="region of interest" description="Disordered" evidence="15">
    <location>
        <begin position="114"/>
        <end position="153"/>
    </location>
</feature>
<dbReference type="GO" id="GO:0006351">
    <property type="term" value="P:DNA-templated transcription"/>
    <property type="evidence" value="ECO:0007669"/>
    <property type="project" value="InterPro"/>
</dbReference>
<evidence type="ECO:0000256" key="11">
    <source>
        <dbReference type="ARBA" id="ARBA00023242"/>
    </source>
</evidence>
<keyword evidence="18" id="KW-1185">Reference proteome</keyword>
<dbReference type="GO" id="GO:0005634">
    <property type="term" value="C:nucleus"/>
    <property type="evidence" value="ECO:0007669"/>
    <property type="project" value="UniProtKB-SubCell"/>
</dbReference>
<dbReference type="GO" id="GO:0046872">
    <property type="term" value="F:metal ion binding"/>
    <property type="evidence" value="ECO:0007669"/>
    <property type="project" value="UniProtKB-KW"/>
</dbReference>
<dbReference type="Pfam" id="PF04983">
    <property type="entry name" value="RNA_pol_Rpb1_3"/>
    <property type="match status" value="1"/>
</dbReference>
<keyword evidence="11" id="KW-0539">Nucleus</keyword>
<dbReference type="FunFam" id="1.10.132.30:FF:000001">
    <property type="entry name" value="DNA-directed RNA polymerase subunit"/>
    <property type="match status" value="1"/>
</dbReference>
<dbReference type="FunFam" id="1.10.150.390:FF:000004">
    <property type="entry name" value="DNA-directed RNA polymerase subunit"/>
    <property type="match status" value="1"/>
</dbReference>
<evidence type="ECO:0000256" key="8">
    <source>
        <dbReference type="ARBA" id="ARBA00022833"/>
    </source>
</evidence>
<dbReference type="OrthoDB" id="270392at2759"/>
<organism evidence="17 18">
    <name type="scientific">Cudoniella acicularis</name>
    <dbReference type="NCBI Taxonomy" id="354080"/>
    <lineage>
        <taxon>Eukaryota</taxon>
        <taxon>Fungi</taxon>
        <taxon>Dikarya</taxon>
        <taxon>Ascomycota</taxon>
        <taxon>Pezizomycotina</taxon>
        <taxon>Leotiomycetes</taxon>
        <taxon>Helotiales</taxon>
        <taxon>Tricladiaceae</taxon>
        <taxon>Cudoniella</taxon>
    </lineage>
</organism>
<dbReference type="InterPro" id="IPR038120">
    <property type="entry name" value="Rpb1_funnel_sf"/>
</dbReference>
<evidence type="ECO:0000256" key="15">
    <source>
        <dbReference type="SAM" id="MobiDB-lite"/>
    </source>
</evidence>
<dbReference type="GO" id="GO:0016791">
    <property type="term" value="F:phosphatase activity"/>
    <property type="evidence" value="ECO:0007669"/>
    <property type="project" value="InterPro"/>
</dbReference>
<feature type="compositionally biased region" description="Polar residues" evidence="15">
    <location>
        <begin position="317"/>
        <end position="335"/>
    </location>
</feature>
<dbReference type="InterPro" id="IPR007066">
    <property type="entry name" value="RNA_pol_Rpb1_3"/>
</dbReference>
<evidence type="ECO:0000256" key="6">
    <source>
        <dbReference type="ARBA" id="ARBA00022695"/>
    </source>
</evidence>
<proteinExistence type="inferred from homology"/>
<dbReference type="PROSITE" id="PS50969">
    <property type="entry name" value="FCP1"/>
    <property type="match status" value="1"/>
</dbReference>
<dbReference type="SUPFAM" id="SSF64484">
    <property type="entry name" value="beta and beta-prime subunits of DNA dependent RNA-polymerase"/>
    <property type="match status" value="1"/>
</dbReference>
<keyword evidence="8" id="KW-0862">Zinc</keyword>
<dbReference type="InterPro" id="IPR035698">
    <property type="entry name" value="RNAP_III_Rpc1_C"/>
</dbReference>
<dbReference type="InterPro" id="IPR000722">
    <property type="entry name" value="RNA_pol_asu"/>
</dbReference>
<dbReference type="InterPro" id="IPR004274">
    <property type="entry name" value="FCP1_dom"/>
</dbReference>
<evidence type="ECO:0000256" key="13">
    <source>
        <dbReference type="ARBA" id="ARBA00058108"/>
    </source>
</evidence>
<comment type="subcellular location">
    <subcellularLocation>
        <location evidence="1">Nucleus</location>
    </subcellularLocation>
</comment>
<dbReference type="FunFam" id="3.30.1490.180:FF:000002">
    <property type="entry name" value="DNA-directed RNA polymerase subunit"/>
    <property type="match status" value="1"/>
</dbReference>
<dbReference type="CDD" id="cd02583">
    <property type="entry name" value="RNAP_III_RPC1_N"/>
    <property type="match status" value="1"/>
</dbReference>
<dbReference type="InterPro" id="IPR044893">
    <property type="entry name" value="RNA_pol_Rpb1_clamp_domain"/>
</dbReference>
<feature type="compositionally biased region" description="Polar residues" evidence="15">
    <location>
        <begin position="122"/>
        <end position="131"/>
    </location>
</feature>
<sequence length="2053" mass="228270">MSIAGLFEVEKSVDSYGVFKILRVLLYETHNSTHEALNRCADVGFTKSVATAYNKAPNISFEKRGSRSTHLGQELSTFAPDIGLEPRLIAFEDQPDIPHGSSRTMNSLNILSARVSPPQTPAPSRSNSYGNLSVPGEVSESRRNSRDDVFDEKAGGAVDIQGADFDDERAAYEETPLLDKEEKELSGSEIFGWHIIPKRISTAVIESIRWVLSTFAAPGVYLIACLYDERGYFAPISQLKKLGGILSGNGRRASTGQAVGLSSFDDRTRLEDEIYGKTTSRRTSAKGRAVSSNSSSSGLSSESESDRDRYTAENDKPTSAGSNRHTRSKSLQSSDEIAPARRSIRIKLHNEDSLRQRKHRRAQSSGTQNNGSGASPAGELSPASIKSPTSPSASLLMTKYPRAPAPPRPLIPRRQPSYVLPDTPSGRLIQKTLILDLDETLIHSMAKGGRMSTGHMVEVKLNTVVGPGGSATLGPQHPILYYVHKRPHCDDFLRRVCKWYNLVVFTASVQEYADPVIDWLEQERKFFSGRYYRQHCTFRHGAFIKDLSSVEPDLSKVMILDNSPLSYMFHQEGWISDPTDNGLLHLVPLLEGLQWHKINMMKIKQQVIDRPPKRFKELKFGIQSNQDIVNQAVLEVSDRILYDVEKNRKPVQHGALDARLGISSKTGLCETCGEGLQNCNGHFGHIRLALPAFHIGYLKLVMNILQNICKECAKVLLTNSERRAFLKELRKPGIDNLKRTQICKRINEQCRKAKHCPYCDSINGQIRKIAVLKLAHDKYQAYNKSTAKSRVMPAGLVAFNETFTEAKKTNTELEKHMRKAMDDLNPLRVLNLFKMISPSDCELLGINPAEGRPEMFLWQYVPAPPVCIRPSVAQDNASTEDDLTTKLADIVHISSLIRAALQKGQPVQTIVEQWDYLQLQIAMYVNSDVPGLQQSSYGKAIRGFCQRLKGKQGRFRGNLSGKRVDFSGRTVISPDPNLGIDQVAIPILVAKNLTYPERVQRHNIKKLQQCVINGPTKHPGAQQIIKKEDDVKISLKFARRDAEAKALKIGDVVERHLEDGDIVLFNRQPSLHKLSIMSHYVKVRPWRTFRLNECVCNPYNADFDGDEMNLHVPQTEEARTEAINLMGVKNNLSTPKNGEPIISATQDFITAAYLLSSKENFFDRKTFTNFCMYMVDGNVHLDLPPPAILKPQALWTGKQVFSVLMRPNKQSPVKVNLDAKCRDYKARAGQCPDMDPNDGWLVVRNSEVMCGRMDKTTVGSGKKDSIFYIILRDFGPDEAVVAMNRLAKISARYLTNQGFSIGISDVYPSAKLTEKKNSLVMKAYEECEELIKTFKEGKLQKATGCNMEETLENAISGILSRVRQQAGNYCIDTLSKWNSPLIMAKSGSKGSDINVAQMVAVVGQQIIGGKRVPDGFQDRSLPHFPKNARQPLSKGFVRNSFFTGLTPTEFLFHAISGREGLVDTAVKTAETGYMSRRLMKSLEDLSTQYDDTVRNSSGGIVQFQFGADKLDPVDMEGSAVPVHFERTWTHAENLTWDNNDRCLLPYEITAHCERLLENQKAKYVRKGLLNEPLDYNDKTDYGIDEHESARDFLATITKFVGGLASRMAKARLKADLHDFEDDPQLTGDDHDEKSEDQDSRDAVERVAKVSLPTLKMFISLCLNKYAKAHVEPGHAVGAVGAQSIGEPGTQMTLKTFHFAGVAGMSITQGVPRIKEIINASKNISTPVITCPLENNKRIEAARVVKGRIEKTYISDVIRFIEDMWSAKNATLCLSVDLDALNDMHLGITVENIAETIIKNKKLKIKSGDVSPQGDCIFITVTHESGGNLGARGAPKTKPEEKENDLLLRVNHLKRALPALAISGYPDATRAIIQTSEQSEHTVHVEGYGLRACMTTEGVIGTRCTTNSVMECREVLGIEAARTTIAQEIALVMAGMAIDPRHMQLLADVMTYKGEVLGITRFGLSKMRDSVLQLASFEKTPDHLFDAAAGMKTDQIEGVSECIIMGQTMSVGTGAFQVVRRLGLKPSDTKAKATAFEDAWKWDQAERKKTAMRS</sequence>
<dbReference type="GO" id="GO:0003677">
    <property type="term" value="F:DNA binding"/>
    <property type="evidence" value="ECO:0007669"/>
    <property type="project" value="InterPro"/>
</dbReference>
<evidence type="ECO:0000256" key="7">
    <source>
        <dbReference type="ARBA" id="ARBA00022723"/>
    </source>
</evidence>
<keyword evidence="9" id="KW-0460">Magnesium</keyword>
<evidence type="ECO:0000256" key="3">
    <source>
        <dbReference type="ARBA" id="ARBA00011206"/>
    </source>
</evidence>
<dbReference type="Proteomes" id="UP000566819">
    <property type="component" value="Unassembled WGS sequence"/>
</dbReference>
<feature type="compositionally biased region" description="Polar residues" evidence="15">
    <location>
        <begin position="384"/>
        <end position="395"/>
    </location>
</feature>
<dbReference type="PANTHER" id="PTHR48446">
    <property type="entry name" value="DNA-DIRECTED RNA POLYMERASE SUBUNIT BETA' N-TERMINAL SECTION"/>
    <property type="match status" value="1"/>
</dbReference>
<dbReference type="Gene3D" id="6.10.250.2940">
    <property type="match status" value="1"/>
</dbReference>
<dbReference type="InterPro" id="IPR011948">
    <property type="entry name" value="Dullard_phosphatase"/>
</dbReference>
<evidence type="ECO:0000313" key="18">
    <source>
        <dbReference type="Proteomes" id="UP000566819"/>
    </source>
</evidence>
<dbReference type="Pfam" id="PF00623">
    <property type="entry name" value="RNA_pol_Rpb1_2"/>
    <property type="match status" value="1"/>
</dbReference>
<dbReference type="SUPFAM" id="SSF56784">
    <property type="entry name" value="HAD-like"/>
    <property type="match status" value="1"/>
</dbReference>
<gene>
    <name evidence="17" type="ORF">G7Y89_g255</name>
</gene>
<dbReference type="InterPro" id="IPR015700">
    <property type="entry name" value="RPC1"/>
</dbReference>
<evidence type="ECO:0000256" key="9">
    <source>
        <dbReference type="ARBA" id="ARBA00022842"/>
    </source>
</evidence>
<dbReference type="InterPro" id="IPR006592">
    <property type="entry name" value="RNA_pol_N"/>
</dbReference>
<dbReference type="Pfam" id="PF04997">
    <property type="entry name" value="RNA_pol_Rpb1_1"/>
    <property type="match status" value="1"/>
</dbReference>